<keyword evidence="2" id="KW-1185">Reference proteome</keyword>
<dbReference type="GO" id="GO:0000213">
    <property type="term" value="F:tRNA-intron lyase activity"/>
    <property type="evidence" value="ECO:0007669"/>
    <property type="project" value="InterPro"/>
</dbReference>
<reference evidence="2" key="1">
    <citation type="submission" date="2016-06" db="EMBL/GenBank/DDBJ databases">
        <title>De novo assembly and RNA-Seq shows season-dependent expression and editing in black bear kidneys.</title>
        <authorList>
            <person name="Korstanje R."/>
            <person name="Srivastava A."/>
            <person name="Sarsani V.K."/>
            <person name="Sheehan S.M."/>
            <person name="Seger R.L."/>
            <person name="Barter M.E."/>
            <person name="Lindqvist C."/>
            <person name="Brody L.C."/>
            <person name="Mullikin J.C."/>
        </authorList>
    </citation>
    <scope>NUCLEOTIDE SEQUENCE [LARGE SCALE GENOMIC DNA]</scope>
</reference>
<organism evidence="1 2">
    <name type="scientific">Ursus americanus</name>
    <name type="common">American black bear</name>
    <name type="synonym">Euarctos americanus</name>
    <dbReference type="NCBI Taxonomy" id="9643"/>
    <lineage>
        <taxon>Eukaryota</taxon>
        <taxon>Metazoa</taxon>
        <taxon>Chordata</taxon>
        <taxon>Craniata</taxon>
        <taxon>Vertebrata</taxon>
        <taxon>Euteleostomi</taxon>
        <taxon>Mammalia</taxon>
        <taxon>Eutheria</taxon>
        <taxon>Laurasiatheria</taxon>
        <taxon>Carnivora</taxon>
        <taxon>Caniformia</taxon>
        <taxon>Ursidae</taxon>
        <taxon>Ursus</taxon>
    </lineage>
</organism>
<accession>A0A452QCF5</accession>
<dbReference type="GO" id="GO:0000379">
    <property type="term" value="P:tRNA-type intron splice site recognition and cleavage"/>
    <property type="evidence" value="ECO:0007669"/>
    <property type="project" value="TreeGrafter"/>
</dbReference>
<dbReference type="InterPro" id="IPR006676">
    <property type="entry name" value="tRNA_splic"/>
</dbReference>
<sequence>MAEAVFRAPKRKRRVYESYESPLPIPFGQDCGPKQDFKVFTAEMINNNVIVRNAEDMEQLYGKGYFGKGILSRSRPNFTISDPKLVAKWKAGADFPVFSSKSFTVSPLKFRSLIHFELIFVCDIK</sequence>
<dbReference type="GeneTree" id="ENSGT00390000013266"/>
<dbReference type="AlphaFoldDB" id="A0A452QCF5"/>
<dbReference type="OMA" id="EHEISQQ"/>
<proteinExistence type="predicted"/>
<protein>
    <recommendedName>
        <fullName evidence="3">tRNA intron endonuclease N-terminal domain-containing protein</fullName>
    </recommendedName>
</protein>
<evidence type="ECO:0008006" key="3">
    <source>
        <dbReference type="Google" id="ProtNLM"/>
    </source>
</evidence>
<dbReference type="PANTHER" id="PTHR21227">
    <property type="entry name" value="TRNA-SPLICING ENDONUCLEASE SUBUNIT SEN2"/>
    <property type="match status" value="1"/>
</dbReference>
<dbReference type="GO" id="GO:0000214">
    <property type="term" value="C:tRNA-intron endonuclease complex"/>
    <property type="evidence" value="ECO:0007669"/>
    <property type="project" value="TreeGrafter"/>
</dbReference>
<name>A0A452QCF5_URSAM</name>
<dbReference type="PANTHER" id="PTHR21227:SF0">
    <property type="entry name" value="TRNA-SPLICING ENDONUCLEASE SUBUNIT SEN2"/>
    <property type="match status" value="1"/>
</dbReference>
<reference evidence="1" key="2">
    <citation type="submission" date="2025-08" db="UniProtKB">
        <authorList>
            <consortium name="Ensembl"/>
        </authorList>
    </citation>
    <scope>IDENTIFICATION</scope>
</reference>
<evidence type="ECO:0000313" key="2">
    <source>
        <dbReference type="Proteomes" id="UP000291022"/>
    </source>
</evidence>
<reference evidence="1" key="3">
    <citation type="submission" date="2025-09" db="UniProtKB">
        <authorList>
            <consortium name="Ensembl"/>
        </authorList>
    </citation>
    <scope>IDENTIFICATION</scope>
</reference>
<dbReference type="GO" id="GO:0005737">
    <property type="term" value="C:cytoplasm"/>
    <property type="evidence" value="ECO:0007669"/>
    <property type="project" value="TreeGrafter"/>
</dbReference>
<evidence type="ECO:0000313" key="1">
    <source>
        <dbReference type="Ensembl" id="ENSUAMP00000002294.1"/>
    </source>
</evidence>
<dbReference type="STRING" id="9643.ENSUAMP00000002294"/>
<dbReference type="Ensembl" id="ENSUAMT00000002622.1">
    <property type="protein sequence ID" value="ENSUAMP00000002294.1"/>
    <property type="gene ID" value="ENSUAMG00000002121.1"/>
</dbReference>
<dbReference type="Proteomes" id="UP000291022">
    <property type="component" value="Unassembled WGS sequence"/>
</dbReference>
<dbReference type="Gene3D" id="3.40.1170.20">
    <property type="entry name" value="tRNA intron endonuclease, N-terminal domain"/>
    <property type="match status" value="1"/>
</dbReference>